<dbReference type="PROSITE" id="PS50042">
    <property type="entry name" value="CNMP_BINDING_3"/>
    <property type="match status" value="1"/>
</dbReference>
<dbReference type="CDD" id="cd00038">
    <property type="entry name" value="CAP_ED"/>
    <property type="match status" value="1"/>
</dbReference>
<gene>
    <name evidence="6" type="ORF">DIZ80_15605</name>
</gene>
<sequence length="254" mass="28118">MATTSIKLSALKTACKSCSLHDLCLPLGLDIGDIDRLDNIVKRSRPLHKGEYLFNSGEAFTSIFAVRSGSIKTFTESEQGDEQITGLYLPGELIGLDAIHDAKHPCSAIALETTSLCELPFDTLEDLSSEIPELHHQLFRIMSKEIAGDQSLLMLMAQKSADERLAAFLVNLSSRLKARNFSETEFNLTMSRKDIGNYLGLTIETISRTFSRFQSEGLLSTQRKYVNIHKLNELKELAGISDHCTTTDCPSKTA</sequence>
<feature type="domain" description="HTH crp-type" evidence="5">
    <location>
        <begin position="159"/>
        <end position="232"/>
    </location>
</feature>
<dbReference type="Pfam" id="PF00027">
    <property type="entry name" value="cNMP_binding"/>
    <property type="match status" value="1"/>
</dbReference>
<dbReference type="SUPFAM" id="SSF51206">
    <property type="entry name" value="cAMP-binding domain-like"/>
    <property type="match status" value="1"/>
</dbReference>
<dbReference type="PRINTS" id="PR00034">
    <property type="entry name" value="HTHCRP"/>
</dbReference>
<dbReference type="PANTHER" id="PTHR24567">
    <property type="entry name" value="CRP FAMILY TRANSCRIPTIONAL REGULATORY PROTEIN"/>
    <property type="match status" value="1"/>
</dbReference>
<dbReference type="FunFam" id="1.10.10.10:FF:000028">
    <property type="entry name" value="Fumarate/nitrate reduction transcriptional regulator Fnr"/>
    <property type="match status" value="1"/>
</dbReference>
<comment type="caution">
    <text evidence="6">The sequence shown here is derived from an EMBL/GenBank/DDBJ whole genome shotgun (WGS) entry which is preliminary data.</text>
</comment>
<dbReference type="GO" id="GO:0003677">
    <property type="term" value="F:DNA binding"/>
    <property type="evidence" value="ECO:0007669"/>
    <property type="project" value="UniProtKB-KW"/>
</dbReference>
<dbReference type="InterPro" id="IPR050397">
    <property type="entry name" value="Env_Response_Regulators"/>
</dbReference>
<dbReference type="InterPro" id="IPR012318">
    <property type="entry name" value="HTH_CRP"/>
</dbReference>
<evidence type="ECO:0000256" key="3">
    <source>
        <dbReference type="ARBA" id="ARBA00023163"/>
    </source>
</evidence>
<accession>A0A370DAV4</accession>
<evidence type="ECO:0000313" key="7">
    <source>
        <dbReference type="Proteomes" id="UP000254266"/>
    </source>
</evidence>
<protein>
    <submittedName>
        <fullName evidence="6">Transcriptional regulator FNR</fullName>
    </submittedName>
</protein>
<keyword evidence="2" id="KW-0238">DNA-binding</keyword>
<dbReference type="SMART" id="SM00100">
    <property type="entry name" value="cNMP"/>
    <property type="match status" value="1"/>
</dbReference>
<keyword evidence="3" id="KW-0804">Transcription</keyword>
<dbReference type="InterPro" id="IPR000595">
    <property type="entry name" value="cNMP-bd_dom"/>
</dbReference>
<reference evidence="6 7" key="1">
    <citation type="journal article" date="2018" name="ISME J.">
        <title>Endosymbiont genomes yield clues of tubeworm success.</title>
        <authorList>
            <person name="Li Y."/>
            <person name="Liles M.R."/>
            <person name="Halanych K.M."/>
        </authorList>
    </citation>
    <scope>NUCLEOTIDE SEQUENCE [LARGE SCALE GENOMIC DNA]</scope>
    <source>
        <strain evidence="6">A1464</strain>
    </source>
</reference>
<dbReference type="Pfam" id="PF13545">
    <property type="entry name" value="HTH_Crp_2"/>
    <property type="match status" value="1"/>
</dbReference>
<keyword evidence="7" id="KW-1185">Reference proteome</keyword>
<keyword evidence="1" id="KW-0805">Transcription regulation</keyword>
<proteinExistence type="predicted"/>
<dbReference type="PANTHER" id="PTHR24567:SF75">
    <property type="entry name" value="FUMARATE AND NITRATE REDUCTION REGULATORY PROTEIN"/>
    <property type="match status" value="1"/>
</dbReference>
<dbReference type="InterPro" id="IPR014710">
    <property type="entry name" value="RmlC-like_jellyroll"/>
</dbReference>
<dbReference type="GO" id="GO:0005829">
    <property type="term" value="C:cytosol"/>
    <property type="evidence" value="ECO:0007669"/>
    <property type="project" value="TreeGrafter"/>
</dbReference>
<feature type="domain" description="Cyclic nucleotide-binding" evidence="4">
    <location>
        <begin position="25"/>
        <end position="108"/>
    </location>
</feature>
<evidence type="ECO:0000313" key="6">
    <source>
        <dbReference type="EMBL" id="RDH81504.1"/>
    </source>
</evidence>
<evidence type="ECO:0000259" key="5">
    <source>
        <dbReference type="PROSITE" id="PS51063"/>
    </source>
</evidence>
<dbReference type="AlphaFoldDB" id="A0A370DAV4"/>
<dbReference type="PROSITE" id="PS51063">
    <property type="entry name" value="HTH_CRP_2"/>
    <property type="match status" value="1"/>
</dbReference>
<dbReference type="FunFam" id="2.60.120.10:FF:000004">
    <property type="entry name" value="Fumarate/nitrate reduction transcriptional regulator Fnr"/>
    <property type="match status" value="1"/>
</dbReference>
<dbReference type="InterPro" id="IPR018335">
    <property type="entry name" value="Tscrpt_reg_HTH_Crp-type_CS"/>
</dbReference>
<dbReference type="NCBIfam" id="NF008365">
    <property type="entry name" value="PRK11161.1"/>
    <property type="match status" value="1"/>
</dbReference>
<dbReference type="SMART" id="SM00419">
    <property type="entry name" value="HTH_CRP"/>
    <property type="match status" value="1"/>
</dbReference>
<dbReference type="Gene3D" id="1.10.10.10">
    <property type="entry name" value="Winged helix-like DNA-binding domain superfamily/Winged helix DNA-binding domain"/>
    <property type="match status" value="1"/>
</dbReference>
<dbReference type="PROSITE" id="PS00042">
    <property type="entry name" value="HTH_CRP_1"/>
    <property type="match status" value="1"/>
</dbReference>
<dbReference type="InterPro" id="IPR018490">
    <property type="entry name" value="cNMP-bd_dom_sf"/>
</dbReference>
<evidence type="ECO:0000256" key="1">
    <source>
        <dbReference type="ARBA" id="ARBA00023015"/>
    </source>
</evidence>
<dbReference type="SUPFAM" id="SSF46785">
    <property type="entry name" value="Winged helix' DNA-binding domain"/>
    <property type="match status" value="1"/>
</dbReference>
<evidence type="ECO:0000256" key="2">
    <source>
        <dbReference type="ARBA" id="ARBA00023125"/>
    </source>
</evidence>
<dbReference type="Proteomes" id="UP000254266">
    <property type="component" value="Unassembled WGS sequence"/>
</dbReference>
<evidence type="ECO:0000259" key="4">
    <source>
        <dbReference type="PROSITE" id="PS50042"/>
    </source>
</evidence>
<organism evidence="6 7">
    <name type="scientific">endosymbiont of Galathealinum brachiosum</name>
    <dbReference type="NCBI Taxonomy" id="2200906"/>
    <lineage>
        <taxon>Bacteria</taxon>
        <taxon>Pseudomonadati</taxon>
        <taxon>Pseudomonadota</taxon>
        <taxon>Gammaproteobacteria</taxon>
        <taxon>sulfur-oxidizing symbionts</taxon>
    </lineage>
</organism>
<dbReference type="CDD" id="cd00092">
    <property type="entry name" value="HTH_CRP"/>
    <property type="match status" value="1"/>
</dbReference>
<dbReference type="InterPro" id="IPR036388">
    <property type="entry name" value="WH-like_DNA-bd_sf"/>
</dbReference>
<dbReference type="GO" id="GO:0003700">
    <property type="term" value="F:DNA-binding transcription factor activity"/>
    <property type="evidence" value="ECO:0007669"/>
    <property type="project" value="InterPro"/>
</dbReference>
<dbReference type="Gene3D" id="2.60.120.10">
    <property type="entry name" value="Jelly Rolls"/>
    <property type="match status" value="1"/>
</dbReference>
<dbReference type="EMBL" id="QFXC01000013">
    <property type="protein sequence ID" value="RDH81504.1"/>
    <property type="molecule type" value="Genomic_DNA"/>
</dbReference>
<dbReference type="InterPro" id="IPR036390">
    <property type="entry name" value="WH_DNA-bd_sf"/>
</dbReference>
<name>A0A370DAV4_9GAMM</name>